<protein>
    <submittedName>
        <fullName evidence="1">Uncharacterized protein</fullName>
    </submittedName>
</protein>
<name>A0ABX4VJF0_9ENTR</name>
<comment type="caution">
    <text evidence="1">The sequence shown here is derived from an EMBL/GenBank/DDBJ whole genome shotgun (WGS) entry which is preliminary data.</text>
</comment>
<evidence type="ECO:0000313" key="1">
    <source>
        <dbReference type="EMBL" id="PNF67463.1"/>
    </source>
</evidence>
<proteinExistence type="predicted"/>
<dbReference type="Proteomes" id="UP000236063">
    <property type="component" value="Unassembled WGS sequence"/>
</dbReference>
<dbReference type="EMBL" id="POUR01000001">
    <property type="protein sequence ID" value="PNF67463.1"/>
    <property type="molecule type" value="Genomic_DNA"/>
</dbReference>
<reference evidence="1 2" key="1">
    <citation type="submission" date="2018-01" db="EMBL/GenBank/DDBJ databases">
        <title>Multi-drug resistant Enterobacter species isolated from the International Space Station and comparative genomic analyses with human pathogenic strains.</title>
        <authorList>
            <person name="Singh N.K."/>
            <person name="Bezdan D."/>
            <person name="McIntyre A."/>
            <person name="Sielaff A.C."/>
            <person name="Wheeler K."/>
            <person name="Mason C."/>
            <person name="Venkateswaran K."/>
        </authorList>
    </citation>
    <scope>NUCLEOTIDE SEQUENCE [LARGE SCALE GENOMIC DNA]</scope>
    <source>
        <strain evidence="1 2">IF2SW-P2</strain>
    </source>
</reference>
<sequence length="74" mass="8591">MAFKGIPYRPLSRGLFPRHLRATFASFFVHLPNRGQTTLPQGRKGINSVKKIVQVCALLCDREKRPRRKECRQI</sequence>
<keyword evidence="2" id="KW-1185">Reference proteome</keyword>
<organism evidence="1 2">
    <name type="scientific">Enterobacter bugandensis</name>
    <dbReference type="NCBI Taxonomy" id="881260"/>
    <lineage>
        <taxon>Bacteria</taxon>
        <taxon>Pseudomonadati</taxon>
        <taxon>Pseudomonadota</taxon>
        <taxon>Gammaproteobacteria</taxon>
        <taxon>Enterobacterales</taxon>
        <taxon>Enterobacteriaceae</taxon>
        <taxon>Enterobacter</taxon>
    </lineage>
</organism>
<evidence type="ECO:0000313" key="2">
    <source>
        <dbReference type="Proteomes" id="UP000236063"/>
    </source>
</evidence>
<gene>
    <name evidence="1" type="ORF">C1167_05730</name>
</gene>
<accession>A0ABX4VJF0</accession>